<evidence type="ECO:0000259" key="5">
    <source>
        <dbReference type="Pfam" id="PF02463"/>
    </source>
</evidence>
<evidence type="ECO:0000256" key="2">
    <source>
        <dbReference type="ARBA" id="ARBA00023054"/>
    </source>
</evidence>
<gene>
    <name evidence="7" type="ORF">NESG_01500</name>
</gene>
<feature type="region of interest" description="Disordered" evidence="4">
    <location>
        <begin position="491"/>
        <end position="510"/>
    </location>
</feature>
<comment type="subcellular location">
    <subcellularLocation>
        <location evidence="1">Nucleus</location>
    </subcellularLocation>
</comment>
<dbReference type="InterPro" id="IPR027417">
    <property type="entry name" value="P-loop_NTPase"/>
</dbReference>
<dbReference type="GO" id="GO:0051276">
    <property type="term" value="P:chromosome organization"/>
    <property type="evidence" value="ECO:0007669"/>
    <property type="project" value="InterPro"/>
</dbReference>
<dbReference type="GeneID" id="77676473"/>
<evidence type="ECO:0000313" key="7">
    <source>
        <dbReference type="EMBL" id="KFG26378.1"/>
    </source>
</evidence>
<dbReference type="InterPro" id="IPR003395">
    <property type="entry name" value="RecF/RecN/SMC_N"/>
</dbReference>
<evidence type="ECO:0000256" key="4">
    <source>
        <dbReference type="SAM" id="MobiDB-lite"/>
    </source>
</evidence>
<dbReference type="HOGENOM" id="CLU_001042_0_1_1"/>
<dbReference type="EMBL" id="AKIJ01000003">
    <property type="protein sequence ID" value="KFG26378.1"/>
    <property type="molecule type" value="Genomic_DNA"/>
</dbReference>
<dbReference type="GO" id="GO:0005634">
    <property type="term" value="C:nucleus"/>
    <property type="evidence" value="ECO:0007669"/>
    <property type="project" value="UniProtKB-SubCell"/>
</dbReference>
<keyword evidence="8" id="KW-1185">Reference proteome</keyword>
<feature type="domain" description="SMC hinge" evidence="6">
    <location>
        <begin position="426"/>
        <end position="548"/>
    </location>
</feature>
<dbReference type="SUPFAM" id="SSF52540">
    <property type="entry name" value="P-loop containing nucleoside triphosphate hydrolases"/>
    <property type="match status" value="1"/>
</dbReference>
<feature type="coiled-coil region" evidence="3">
    <location>
        <begin position="581"/>
        <end position="652"/>
    </location>
</feature>
<dbReference type="PANTHER" id="PTHR18937">
    <property type="entry name" value="STRUCTURAL MAINTENANCE OF CHROMOSOMES SMC FAMILY MEMBER"/>
    <property type="match status" value="1"/>
</dbReference>
<dbReference type="Pfam" id="PF06470">
    <property type="entry name" value="SMC_hinge"/>
    <property type="match status" value="1"/>
</dbReference>
<proteinExistence type="predicted"/>
<dbReference type="GO" id="GO:0005694">
    <property type="term" value="C:chromosome"/>
    <property type="evidence" value="ECO:0007669"/>
    <property type="project" value="InterPro"/>
</dbReference>
<organism evidence="7 8">
    <name type="scientific">Nematocida ausubeli (strain ATCC PRA-371 / ERTm2)</name>
    <name type="common">Nematode killer fungus</name>
    <dbReference type="NCBI Taxonomy" id="1913371"/>
    <lineage>
        <taxon>Eukaryota</taxon>
        <taxon>Fungi</taxon>
        <taxon>Fungi incertae sedis</taxon>
        <taxon>Microsporidia</taxon>
        <taxon>Nematocida</taxon>
    </lineage>
</organism>
<evidence type="ECO:0000256" key="3">
    <source>
        <dbReference type="SAM" id="Coils"/>
    </source>
</evidence>
<evidence type="ECO:0000313" key="8">
    <source>
        <dbReference type="Proteomes" id="UP000054524"/>
    </source>
</evidence>
<dbReference type="AlphaFoldDB" id="A0A086J2L0"/>
<evidence type="ECO:0000256" key="1">
    <source>
        <dbReference type="ARBA" id="ARBA00004123"/>
    </source>
</evidence>
<dbReference type="Gene3D" id="3.40.50.300">
    <property type="entry name" value="P-loop containing nucleotide triphosphate hydrolases"/>
    <property type="match status" value="2"/>
</dbReference>
<dbReference type="Gene3D" id="1.20.1060.20">
    <property type="match status" value="1"/>
</dbReference>
<dbReference type="Pfam" id="PF02463">
    <property type="entry name" value="SMC_N"/>
    <property type="match status" value="1"/>
</dbReference>
<protein>
    <recommendedName>
        <fullName evidence="9">SMC hinge domain-containing protein</fullName>
    </recommendedName>
</protein>
<dbReference type="GO" id="GO:0016887">
    <property type="term" value="F:ATP hydrolysis activity"/>
    <property type="evidence" value="ECO:0007669"/>
    <property type="project" value="InterPro"/>
</dbReference>
<evidence type="ECO:0000259" key="6">
    <source>
        <dbReference type="Pfam" id="PF06470"/>
    </source>
</evidence>
<dbReference type="PIRSF" id="PIRSF005719">
    <property type="entry name" value="SMC"/>
    <property type="match status" value="1"/>
</dbReference>
<dbReference type="SUPFAM" id="SSF75553">
    <property type="entry name" value="Smc hinge domain"/>
    <property type="match status" value="1"/>
</dbReference>
<feature type="coiled-coil region" evidence="3">
    <location>
        <begin position="281"/>
        <end position="315"/>
    </location>
</feature>
<feature type="domain" description="RecF/RecN/SMC N-terminal" evidence="5">
    <location>
        <begin position="5"/>
        <end position="991"/>
    </location>
</feature>
<name>A0A086J2L0_NEMA1</name>
<reference evidence="7 8" key="1">
    <citation type="journal article" date="2014" name="Genome Announc.">
        <title>Genome Sequence of the Microsporidian Species Nematocida sp1 Strain ERTm6 (ATCC PRA-372).</title>
        <authorList>
            <person name="Bakowski M.A."/>
            <person name="Priest M."/>
            <person name="Young S."/>
            <person name="Cuomo C.A."/>
            <person name="Troemel E.R."/>
        </authorList>
    </citation>
    <scope>NUCLEOTIDE SEQUENCE [LARGE SCALE GENOMIC DNA]</scope>
    <source>
        <strain evidence="7 8">ERTm6</strain>
    </source>
</reference>
<dbReference type="Proteomes" id="UP000054524">
    <property type="component" value="Unassembled WGS sequence"/>
</dbReference>
<feature type="coiled-coil region" evidence="3">
    <location>
        <begin position="147"/>
        <end position="174"/>
    </location>
</feature>
<accession>A0A086J2L0</accession>
<keyword evidence="2 3" id="KW-0175">Coiled coil</keyword>
<feature type="coiled-coil region" evidence="3">
    <location>
        <begin position="813"/>
        <end position="847"/>
    </location>
</feature>
<dbReference type="GO" id="GO:0005524">
    <property type="term" value="F:ATP binding"/>
    <property type="evidence" value="ECO:0007669"/>
    <property type="project" value="InterPro"/>
</dbReference>
<dbReference type="InterPro" id="IPR024704">
    <property type="entry name" value="SMC"/>
</dbReference>
<dbReference type="InterPro" id="IPR010935">
    <property type="entry name" value="SMC_hinge"/>
</dbReference>
<evidence type="ECO:0008006" key="9">
    <source>
        <dbReference type="Google" id="ProtNLM"/>
    </source>
</evidence>
<dbReference type="RefSeq" id="XP_052904933.1">
    <property type="nucleotide sequence ID" value="XM_053049128.1"/>
</dbReference>
<comment type="caution">
    <text evidence="7">The sequence shown here is derived from an EMBL/GenBank/DDBJ whole genome shotgun (WGS) entry which is preliminary data.</text>
</comment>
<sequence>MAILNMKILSFKTYRKVESIPFSPFTCIVGPNGVGKSNLVDALLFVLGASPHEIRGSLPARDCPPPTQIEISFRNRNGAIIILKRELVNEISAFYIDGMKVSFSEYAAYLESHNISTTHRNFLISQNEALIKSPKELSRFIDAISGSSAYKEIYKELKDQKDLLTKEYREVLERKRAAEISVKAYEEVVDMQNRHRTLIARRRTLASSKIKKRRAHVQEVRKGLVSRLSTIKGKENSESLQGLHKEIAVTQAALIKCRAIKAGIEHRKENKNREAQRTHSADEKETELQKVKEQISEARAQIDDCEWRIKKTEELSQTYPGWNEKYQRDVLVQALTQIQRVEDSKSILQMKIQLEEIRREIKETVQKEREQKSIEDSEAGSTHLAHLNQSLLETLKELSSRVAHSRDADYSSRLGYLVSRIKGSIPQIVGRLGDLVSCTDSAYQTAINALIHAKRNIVVIEQEKHALPILNGLSQSGAGRVTILPINRLSSSTPKHPCSEKENEDGSFYSESDTPVGYIRCSDVIRLVPCVKCDSSRLINYICGRSLIYLGTGSPSYTAEKVVTLDGVIISKEGMVRRVDVHGSESAVRGLEEKRDRLLEEIKMETQAQKTAQREKISDEKSEAVEALEKKYIEAKTELSQAEAEIKEQIDKIVANSQIPHSIIKQAKEEGVIDSSSAHRKAEQIKKKELSWRNRLDVLTQTLSRLEKIPTTLEVSTEESTEGIDQDIMGLEQKLAELSGKIEPSAEIEVKVIKEQILVLDDEIEEIEQYMAEEGLSEETINEAPDSVDEDDLEKLEREIASLAGFLSKKGVVSETHQMYAQLEKEAEEKKNMLSEVTKEFQKVRKERTSLFLSVFDRINTLINQHYARLTENPAGHVRAHLGLENSLEPYLAGIQIFVMPTGKTFREAKYLSGGEKTMVALSLLLAVNSIYPSLFYIFDELDAALDKDKICSLRESLQEINAQFIAVTHRIELFENADTLIGVARPPKGHSQIFSLKL</sequence>
<dbReference type="InterPro" id="IPR036277">
    <property type="entry name" value="SMC_hinge_sf"/>
</dbReference>